<protein>
    <submittedName>
        <fullName evidence="2">Uncharacterized protein</fullName>
    </submittedName>
</protein>
<organism evidence="2 3">
    <name type="scientific">Seminavis robusta</name>
    <dbReference type="NCBI Taxonomy" id="568900"/>
    <lineage>
        <taxon>Eukaryota</taxon>
        <taxon>Sar</taxon>
        <taxon>Stramenopiles</taxon>
        <taxon>Ochrophyta</taxon>
        <taxon>Bacillariophyta</taxon>
        <taxon>Bacillariophyceae</taxon>
        <taxon>Bacillariophycidae</taxon>
        <taxon>Naviculales</taxon>
        <taxon>Naviculaceae</taxon>
        <taxon>Seminavis</taxon>
    </lineage>
</organism>
<name>A0A9N8D9X9_9STRA</name>
<dbReference type="Proteomes" id="UP001153069">
    <property type="component" value="Unassembled WGS sequence"/>
</dbReference>
<gene>
    <name evidence="2" type="ORF">SEMRO_57_G033460.1</name>
</gene>
<reference evidence="2" key="1">
    <citation type="submission" date="2020-06" db="EMBL/GenBank/DDBJ databases">
        <authorList>
            <consortium name="Plant Systems Biology data submission"/>
        </authorList>
    </citation>
    <scope>NUCLEOTIDE SEQUENCE</scope>
    <source>
        <strain evidence="2">D6</strain>
    </source>
</reference>
<feature type="chain" id="PRO_5040481730" evidence="1">
    <location>
        <begin position="26"/>
        <end position="297"/>
    </location>
</feature>
<proteinExistence type="predicted"/>
<feature type="signal peptide" evidence="1">
    <location>
        <begin position="1"/>
        <end position="25"/>
    </location>
</feature>
<dbReference type="AlphaFoldDB" id="A0A9N8D9X9"/>
<comment type="caution">
    <text evidence="2">The sequence shown here is derived from an EMBL/GenBank/DDBJ whole genome shotgun (WGS) entry which is preliminary data.</text>
</comment>
<keyword evidence="1" id="KW-0732">Signal</keyword>
<evidence type="ECO:0000313" key="2">
    <source>
        <dbReference type="EMBL" id="CAB9499292.1"/>
    </source>
</evidence>
<evidence type="ECO:0000256" key="1">
    <source>
        <dbReference type="SAM" id="SignalP"/>
    </source>
</evidence>
<evidence type="ECO:0000313" key="3">
    <source>
        <dbReference type="Proteomes" id="UP001153069"/>
    </source>
</evidence>
<accession>A0A9N8D9X9</accession>
<sequence>MMTVLPTLLLPLLLVLVLLASPGQGYRKVGWPCRAIFQCESEYCNSTLQCDTKRAVGQTCEFHDACASGRCSGGVCQVPQPAGGPCAVHEDCDEGYCGESSTCLAWKDREIDCLGDHECRSGRCTRNPLKCTFTVKDGEICGKDNDCEMKRCKKDRGLNRCYDRKWNEHFCNDNTDCWSLRCEGVAPARNCTEPEWLGKPCDEASDCYSLFCNKEQGICVASAADAGSDYEVIEDAPGVVGSATVDAVNNGGGSVDISAGGSGSEVFEANAQSSAAWAVSVESVMLVGCTALLAFLY</sequence>
<keyword evidence="3" id="KW-1185">Reference proteome</keyword>
<dbReference type="EMBL" id="CAICTM010000056">
    <property type="protein sequence ID" value="CAB9499292.1"/>
    <property type="molecule type" value="Genomic_DNA"/>
</dbReference>